<dbReference type="GO" id="GO:0008381">
    <property type="term" value="F:mechanosensitive monoatomic ion channel activity"/>
    <property type="evidence" value="ECO:0007669"/>
    <property type="project" value="UniProtKB-ARBA"/>
</dbReference>
<evidence type="ECO:0000313" key="10">
    <source>
        <dbReference type="Proteomes" id="UP000503313"/>
    </source>
</evidence>
<evidence type="ECO:0000256" key="4">
    <source>
        <dbReference type="ARBA" id="ARBA00023136"/>
    </source>
</evidence>
<keyword evidence="4 6" id="KW-0472">Membrane</keyword>
<dbReference type="SUPFAM" id="SSF50182">
    <property type="entry name" value="Sm-like ribonucleoproteins"/>
    <property type="match status" value="1"/>
</dbReference>
<dbReference type="Pfam" id="PF00924">
    <property type="entry name" value="MS_channel_2nd"/>
    <property type="match status" value="1"/>
</dbReference>
<feature type="transmembrane region" description="Helical" evidence="6">
    <location>
        <begin position="276"/>
        <end position="297"/>
    </location>
</feature>
<keyword evidence="10" id="KW-1185">Reference proteome</keyword>
<dbReference type="Gene3D" id="2.30.30.60">
    <property type="match status" value="1"/>
</dbReference>
<dbReference type="EMBL" id="CP053835">
    <property type="protein sequence ID" value="QKF77782.1"/>
    <property type="molecule type" value="Genomic_DNA"/>
</dbReference>
<evidence type="ECO:0000256" key="2">
    <source>
        <dbReference type="ARBA" id="ARBA00022692"/>
    </source>
</evidence>
<dbReference type="RefSeq" id="WP_014474422.1">
    <property type="nucleotide sequence ID" value="NZ_CP053835.1"/>
</dbReference>
<dbReference type="InterPro" id="IPR010920">
    <property type="entry name" value="LSM_dom_sf"/>
</dbReference>
<feature type="chain" id="PRO_5042189693" evidence="7">
    <location>
        <begin position="18"/>
        <end position="581"/>
    </location>
</feature>
<feature type="domain" description="Mechanosensitive ion channel MscS" evidence="8">
    <location>
        <begin position="355"/>
        <end position="436"/>
    </location>
</feature>
<gene>
    <name evidence="9" type="ORF">ADFLV_1764</name>
</gene>
<sequence>MIKKLGILLLFICFAFAVEDTNNTVGKKDKAEVKKIEQNIMQEKQQEAQKLEEEKKLQEIEEQKTKEQNMQNIAQINILLEKIARIDFELKDNILLKRYSNYLSYSKISAELESLKDSLKRKSNTTDEQVYQLHNKIRVKENELELIDEYKGSPIGALINPPEIEKYENITNPFGIINALSHIKKLENNKKMFKNLDYEIDNLVTKLEEELVIYLELFNLDSKPEYKDKITFLDKQKKDFSMVLDIVSTTEEVYTRKIEQVILEIKNQVSQQGQKLLIIFIIIVVLSIFAFLVKLALKKYFSQNENYYMINKIINFTLVFLIVMVILFSYIDNVSYLVTILGFASAGIAIALKDWFMSIFGWMVIVTSGSIQVGDRIKVSKGNVETVGDVLDISLFKITIREDITLTSYTTNRRTGRIFFIPNNYIFSELIANYTHSGLRTVWDGIDIAITFDSNHKKAQKIAREILKHYSKGYTDITRKQLSKMRNKYQLRATGVEPRVFTFVEPHGIVISSWYLTNSYAALVLRSTISPEILDAFMKEDDIHIAYPTQQININRTDNAYGPAMKSKRVPKDLEDEIIRR</sequence>
<dbReference type="InterPro" id="IPR006685">
    <property type="entry name" value="MscS_channel_2nd"/>
</dbReference>
<feature type="coiled-coil region" evidence="5">
    <location>
        <begin position="33"/>
        <end position="70"/>
    </location>
</feature>
<evidence type="ECO:0000313" key="9">
    <source>
        <dbReference type="EMBL" id="QKF77782.1"/>
    </source>
</evidence>
<evidence type="ECO:0000256" key="1">
    <source>
        <dbReference type="ARBA" id="ARBA00004370"/>
    </source>
</evidence>
<keyword evidence="2 6" id="KW-0812">Transmembrane</keyword>
<protein>
    <submittedName>
        <fullName evidence="9">Mechanosensitive ion channel family protein</fullName>
    </submittedName>
</protein>
<feature type="signal peptide" evidence="7">
    <location>
        <begin position="1"/>
        <end position="17"/>
    </location>
</feature>
<dbReference type="PANTHER" id="PTHR30566">
    <property type="entry name" value="YNAI-RELATED MECHANOSENSITIVE ION CHANNEL"/>
    <property type="match status" value="1"/>
</dbReference>
<evidence type="ECO:0000256" key="6">
    <source>
        <dbReference type="SAM" id="Phobius"/>
    </source>
</evidence>
<comment type="subcellular location">
    <subcellularLocation>
        <location evidence="1">Membrane</location>
    </subcellularLocation>
</comment>
<keyword evidence="5" id="KW-0175">Coiled coil</keyword>
<dbReference type="InterPro" id="IPR023408">
    <property type="entry name" value="MscS_beta-dom_sf"/>
</dbReference>
<proteinExistence type="predicted"/>
<dbReference type="AlphaFoldDB" id="A0AAE7E6W2"/>
<accession>A0AAE7E6W2</accession>
<keyword evidence="3 6" id="KW-1133">Transmembrane helix</keyword>
<keyword evidence="7" id="KW-0732">Signal</keyword>
<organism evidence="9 10">
    <name type="scientific">Arcobacter defluvii</name>
    <dbReference type="NCBI Taxonomy" id="873191"/>
    <lineage>
        <taxon>Bacteria</taxon>
        <taxon>Pseudomonadati</taxon>
        <taxon>Campylobacterota</taxon>
        <taxon>Epsilonproteobacteria</taxon>
        <taxon>Campylobacterales</taxon>
        <taxon>Arcobacteraceae</taxon>
        <taxon>Arcobacter</taxon>
    </lineage>
</organism>
<dbReference type="PANTHER" id="PTHR30566:SF5">
    <property type="entry name" value="MECHANOSENSITIVE ION CHANNEL PROTEIN 1, MITOCHONDRIAL-RELATED"/>
    <property type="match status" value="1"/>
</dbReference>
<dbReference type="KEGG" id="adz:ADFLV_1764"/>
<evidence type="ECO:0000256" key="5">
    <source>
        <dbReference type="SAM" id="Coils"/>
    </source>
</evidence>
<evidence type="ECO:0000256" key="3">
    <source>
        <dbReference type="ARBA" id="ARBA00022989"/>
    </source>
</evidence>
<reference evidence="9 10" key="1">
    <citation type="submission" date="2020-05" db="EMBL/GenBank/DDBJ databases">
        <title>Complete genome sequencing of Campylobacter and Arcobacter type strains.</title>
        <authorList>
            <person name="Miller W.G."/>
            <person name="Yee E."/>
        </authorList>
    </citation>
    <scope>NUCLEOTIDE SEQUENCE [LARGE SCALE GENOMIC DNA]</scope>
    <source>
        <strain evidence="9 10">LMG 25694</strain>
    </source>
</reference>
<name>A0AAE7E6W2_9BACT</name>
<dbReference type="GO" id="GO:0016020">
    <property type="term" value="C:membrane"/>
    <property type="evidence" value="ECO:0007669"/>
    <property type="project" value="UniProtKB-SubCell"/>
</dbReference>
<dbReference type="Proteomes" id="UP000503313">
    <property type="component" value="Chromosome"/>
</dbReference>
<evidence type="ECO:0000259" key="8">
    <source>
        <dbReference type="Pfam" id="PF00924"/>
    </source>
</evidence>
<evidence type="ECO:0000256" key="7">
    <source>
        <dbReference type="SAM" id="SignalP"/>
    </source>
</evidence>